<reference evidence="1" key="1">
    <citation type="journal article" date="2021" name="PeerJ">
        <title>Extensive microbial diversity within the chicken gut microbiome revealed by metagenomics and culture.</title>
        <authorList>
            <person name="Gilroy R."/>
            <person name="Ravi A."/>
            <person name="Getino M."/>
            <person name="Pursley I."/>
            <person name="Horton D.L."/>
            <person name="Alikhan N.F."/>
            <person name="Baker D."/>
            <person name="Gharbi K."/>
            <person name="Hall N."/>
            <person name="Watson M."/>
            <person name="Adriaenssens E.M."/>
            <person name="Foster-Nyarko E."/>
            <person name="Jarju S."/>
            <person name="Secka A."/>
            <person name="Antonio M."/>
            <person name="Oren A."/>
            <person name="Chaudhuri R.R."/>
            <person name="La Ragione R."/>
            <person name="Hildebrand F."/>
            <person name="Pallen M.J."/>
        </authorList>
    </citation>
    <scope>NUCLEOTIDE SEQUENCE</scope>
    <source>
        <strain evidence="1">ChiGjej3B3-7470</strain>
    </source>
</reference>
<feature type="non-terminal residue" evidence="1">
    <location>
        <position position="118"/>
    </location>
</feature>
<proteinExistence type="predicted"/>
<organism evidence="1 2">
    <name type="scientific">Tessaracoccus flavescens</name>
    <dbReference type="NCBI Taxonomy" id="399497"/>
    <lineage>
        <taxon>Bacteria</taxon>
        <taxon>Bacillati</taxon>
        <taxon>Actinomycetota</taxon>
        <taxon>Actinomycetes</taxon>
        <taxon>Propionibacteriales</taxon>
        <taxon>Propionibacteriaceae</taxon>
        <taxon>Tessaracoccus</taxon>
    </lineage>
</organism>
<reference evidence="1" key="2">
    <citation type="submission" date="2021-09" db="EMBL/GenBank/DDBJ databases">
        <authorList>
            <person name="Gilroy R."/>
        </authorList>
    </citation>
    <scope>NUCLEOTIDE SEQUENCE</scope>
    <source>
        <strain evidence="1">ChiGjej3B3-7470</strain>
    </source>
</reference>
<accession>A0A921EM71</accession>
<sequence length="118" mass="13449">MASNWVRRLRDLADERRRSRLLTDVQREQASLRPGYKIWGYKNVFAKGFLLTREATAYSPRDNWLHSRFGRWHLQHDPLLAVQEAGTDELGVMVLGEAFDDGGPTSRAGVAAALQRIL</sequence>
<evidence type="ECO:0000313" key="1">
    <source>
        <dbReference type="EMBL" id="HJE51152.1"/>
    </source>
</evidence>
<gene>
    <name evidence="1" type="ORF">K8V15_04120</name>
</gene>
<dbReference type="EMBL" id="DYZF01000098">
    <property type="protein sequence ID" value="HJE51152.1"/>
    <property type="molecule type" value="Genomic_DNA"/>
</dbReference>
<comment type="caution">
    <text evidence="1">The sequence shown here is derived from an EMBL/GenBank/DDBJ whole genome shotgun (WGS) entry which is preliminary data.</text>
</comment>
<name>A0A921EM71_9ACTN</name>
<evidence type="ECO:0000313" key="2">
    <source>
        <dbReference type="Proteomes" id="UP000712713"/>
    </source>
</evidence>
<protein>
    <submittedName>
        <fullName evidence="1">Uncharacterized protein</fullName>
    </submittedName>
</protein>
<dbReference type="Proteomes" id="UP000712713">
    <property type="component" value="Unassembled WGS sequence"/>
</dbReference>
<dbReference type="AlphaFoldDB" id="A0A921EM71"/>